<dbReference type="STRING" id="249189.RV04_GL002542"/>
<reference evidence="1 2" key="1">
    <citation type="submission" date="2014-12" db="EMBL/GenBank/DDBJ databases">
        <title>Draft genome sequences of 29 type strains of Enterococci.</title>
        <authorList>
            <person name="Zhong Z."/>
            <person name="Sun Z."/>
            <person name="Liu W."/>
            <person name="Zhang W."/>
            <person name="Zhang H."/>
        </authorList>
    </citation>
    <scope>NUCLEOTIDE SEQUENCE [LARGE SCALE GENOMIC DNA]</scope>
    <source>
        <strain evidence="1 2">DSM 17122</strain>
    </source>
</reference>
<sequence length="117" mass="13843">MVYGRKQGIIGGIMNPKELKEYIDEKAPNAYETFFASAKEYQNEKNQKRQPAKRWNERKVDRSVEKMWDGVISTIHNSLSLNIKGEDRKSYEAWVEFIEKSEFLVSFEEQIAEIEFE</sequence>
<dbReference type="AlphaFoldDB" id="A0A1L8TLL7"/>
<evidence type="ECO:0000313" key="1">
    <source>
        <dbReference type="EMBL" id="OJG45022.1"/>
    </source>
</evidence>
<keyword evidence="2" id="KW-1185">Reference proteome</keyword>
<dbReference type="EMBL" id="JXKQ01000009">
    <property type="protein sequence ID" value="OJG45022.1"/>
    <property type="molecule type" value="Genomic_DNA"/>
</dbReference>
<proteinExistence type="predicted"/>
<protein>
    <submittedName>
        <fullName evidence="1">Uncharacterized protein</fullName>
    </submittedName>
</protein>
<accession>A0A1L8TLL7</accession>
<comment type="caution">
    <text evidence="1">The sequence shown here is derived from an EMBL/GenBank/DDBJ whole genome shotgun (WGS) entry which is preliminary data.</text>
</comment>
<name>A0A1L8TLL7_9ENTE</name>
<gene>
    <name evidence="1" type="ORF">RV04_GL002542</name>
</gene>
<organism evidence="1 2">
    <name type="scientific">Enterococcus hermanniensis</name>
    <dbReference type="NCBI Taxonomy" id="249189"/>
    <lineage>
        <taxon>Bacteria</taxon>
        <taxon>Bacillati</taxon>
        <taxon>Bacillota</taxon>
        <taxon>Bacilli</taxon>
        <taxon>Lactobacillales</taxon>
        <taxon>Enterococcaceae</taxon>
        <taxon>Enterococcus</taxon>
    </lineage>
</organism>
<evidence type="ECO:0000313" key="2">
    <source>
        <dbReference type="Proteomes" id="UP000182077"/>
    </source>
</evidence>
<dbReference type="Proteomes" id="UP000182077">
    <property type="component" value="Unassembled WGS sequence"/>
</dbReference>